<evidence type="ECO:0000313" key="1">
    <source>
        <dbReference type="EMBL" id="KAJ7518300.1"/>
    </source>
</evidence>
<comment type="caution">
    <text evidence="1">The sequence shown here is derived from an EMBL/GenBank/DDBJ whole genome shotgun (WGS) entry which is preliminary data.</text>
</comment>
<evidence type="ECO:0000313" key="2">
    <source>
        <dbReference type="Proteomes" id="UP001162992"/>
    </source>
</evidence>
<sequence>MLTCKWISCIRLRLLTLVLLWVVVSSETDPVDLTVLHAFMNGLSNPQVLGWSGIDPCGESWAGVQCQGRSVTGLSLAGAGLVGTLTPHINKLSKLQYLGLQKNSLSGSLPSLRGMELLQSVYLDNNKFDTIPADFFKDLPSLEYMYLDYNNLNSSTGWLLSSDVAGCTLLLNLSLTKTNLAGSISDFLGLMPSLRVLNLAYNNLGGGIPSSFMLSNLVQLQANNMLGPALTGPIDAVGSMSSLVELWLQVNRIQGSIPTGLRNALTLQSLKLNDNQLTGLIPRNLTALPLKVFTVDNNMLIGPVPVFQSGVNFLSFGNNFCQSVPGAACAAEVTALLDFLGNVGYPTNIASSWKGNNPCASWMGVACDVSGHVSSINLPSSHLNGTLSQALGDLPALAYLKLNENNLTGIIPFALSRVKSLKLIDLSNNDLSGPVPAFPVQVTLNVQGNPQMDKVSVPTLSPSPKPPVLSPVFPHPGNVPPLPTPSGTGTSSGALVPPGTGSPYTSPPGLESTPSPAPQSDRDAAGASKRAKSVAIGVMVVAVLGSLTLLLLLSLLGFFLYKQHHQKPFIGVQGPSTVTIHPRDSGSEREAVKMVAAGNESVTETQSTSGSGPSEMQVIEAGNLVISIQVLKNATNNFSEQSILGRGGFGVVYKGELHDGTNIAVKRMEAAVVSSKGLSEFQAEIAVLTKVRHRHLVALLGYCIDEYEKLLVYEYVPNGTLSQHLFEYDKLGWKPLNWKQRLCIALDVARGLEYLHGLAHKSFIHRDLKPSNILLDDDFHAKVSDFGLVKLAPEGKCSIETRLAGTVGYLAPEYAVTGRVTTRADVFSFGVVLMELISGRKALDDSQSEENLHLVAWFRRMHASKESFLKVIGSVIDFNGDTFQSICTVAELASHCTTREPYQRPDMGHAVNVLAPLVEQWKPTDLEWEDRAGIDLNMTLPQALKKWQDLENPSRSFMDDSQASLPTRPTGFADSFTSVDGR</sequence>
<dbReference type="EMBL" id="CM055112">
    <property type="protein sequence ID" value="KAJ7518300.1"/>
    <property type="molecule type" value="Genomic_DNA"/>
</dbReference>
<proteinExistence type="predicted"/>
<accession>A0ACC2ALK0</accession>
<protein>
    <submittedName>
        <fullName evidence="1">Uncharacterized protein</fullName>
    </submittedName>
</protein>
<gene>
    <name evidence="1" type="ORF">O6H91_21G062900</name>
</gene>
<organism evidence="1 2">
    <name type="scientific">Diphasiastrum complanatum</name>
    <name type="common">Issler's clubmoss</name>
    <name type="synonym">Lycopodium complanatum</name>
    <dbReference type="NCBI Taxonomy" id="34168"/>
    <lineage>
        <taxon>Eukaryota</taxon>
        <taxon>Viridiplantae</taxon>
        <taxon>Streptophyta</taxon>
        <taxon>Embryophyta</taxon>
        <taxon>Tracheophyta</taxon>
        <taxon>Lycopodiopsida</taxon>
        <taxon>Lycopodiales</taxon>
        <taxon>Lycopodiaceae</taxon>
        <taxon>Lycopodioideae</taxon>
        <taxon>Diphasiastrum</taxon>
    </lineage>
</organism>
<name>A0ACC2ALK0_DIPCM</name>
<dbReference type="Proteomes" id="UP001162992">
    <property type="component" value="Chromosome 21"/>
</dbReference>
<reference evidence="2" key="1">
    <citation type="journal article" date="2024" name="Proc. Natl. Acad. Sci. U.S.A.">
        <title>Extraordinary preservation of gene collinearity over three hundred million years revealed in homosporous lycophytes.</title>
        <authorList>
            <person name="Li C."/>
            <person name="Wickell D."/>
            <person name="Kuo L.Y."/>
            <person name="Chen X."/>
            <person name="Nie B."/>
            <person name="Liao X."/>
            <person name="Peng D."/>
            <person name="Ji J."/>
            <person name="Jenkins J."/>
            <person name="Williams M."/>
            <person name="Shu S."/>
            <person name="Plott C."/>
            <person name="Barry K."/>
            <person name="Rajasekar S."/>
            <person name="Grimwood J."/>
            <person name="Han X."/>
            <person name="Sun S."/>
            <person name="Hou Z."/>
            <person name="He W."/>
            <person name="Dai G."/>
            <person name="Sun C."/>
            <person name="Schmutz J."/>
            <person name="Leebens-Mack J.H."/>
            <person name="Li F.W."/>
            <person name="Wang L."/>
        </authorList>
    </citation>
    <scope>NUCLEOTIDE SEQUENCE [LARGE SCALE GENOMIC DNA]</scope>
    <source>
        <strain evidence="2">cv. PW_Plant_1</strain>
    </source>
</reference>
<keyword evidence="2" id="KW-1185">Reference proteome</keyword>